<dbReference type="PROSITE" id="PS51257">
    <property type="entry name" value="PROKAR_LIPOPROTEIN"/>
    <property type="match status" value="1"/>
</dbReference>
<dbReference type="EMBL" id="SZPX01000007">
    <property type="protein sequence ID" value="TKI68742.1"/>
    <property type="molecule type" value="Genomic_DNA"/>
</dbReference>
<proteinExistence type="predicted"/>
<evidence type="ECO:0000313" key="2">
    <source>
        <dbReference type="Proteomes" id="UP000309561"/>
    </source>
</evidence>
<dbReference type="Gene3D" id="3.40.190.10">
    <property type="entry name" value="Periplasmic binding protein-like II"/>
    <property type="match status" value="1"/>
</dbReference>
<organism evidence="1 2">
    <name type="scientific">Sulfurimonas crateris</name>
    <dbReference type="NCBI Taxonomy" id="2574727"/>
    <lineage>
        <taxon>Bacteria</taxon>
        <taxon>Pseudomonadati</taxon>
        <taxon>Campylobacterota</taxon>
        <taxon>Epsilonproteobacteria</taxon>
        <taxon>Campylobacterales</taxon>
        <taxon>Sulfurimonadaceae</taxon>
        <taxon>Sulfurimonas</taxon>
    </lineage>
</organism>
<dbReference type="Proteomes" id="UP000309561">
    <property type="component" value="Unassembled WGS sequence"/>
</dbReference>
<evidence type="ECO:0000313" key="1">
    <source>
        <dbReference type="EMBL" id="TKI68742.1"/>
    </source>
</evidence>
<dbReference type="AlphaFoldDB" id="A0A4U2Z5P0"/>
<gene>
    <name evidence="1" type="ORF">FCU45_10040</name>
</gene>
<keyword evidence="2" id="KW-1185">Reference proteome</keyword>
<dbReference type="RefSeq" id="WP_137014858.1">
    <property type="nucleotide sequence ID" value="NZ_SZPX01000007.1"/>
</dbReference>
<name>A0A4U2Z5P0_9BACT</name>
<reference evidence="1 2" key="1">
    <citation type="submission" date="2019-04" db="EMBL/GenBank/DDBJ databases">
        <title>Sulfurimonas crateris sp. nov. a facultative anaerobic sulfur-oxidizing chemolithautotrophic bacterium isolated from a terrestrial mud vulcano.</title>
        <authorList>
            <person name="Ratnikova N.M."/>
            <person name="Slobodkin A.I."/>
            <person name="Merkel A.Y."/>
            <person name="Novikov A."/>
            <person name="Bonch-Osmolovskaya E.A."/>
            <person name="Slobodkina G.B."/>
        </authorList>
    </citation>
    <scope>NUCLEOTIDE SEQUENCE [LARGE SCALE GENOMIC DNA]</scope>
    <source>
        <strain evidence="1 2">SN118</strain>
    </source>
</reference>
<accession>A0A4U2Z5P0</accession>
<evidence type="ECO:0008006" key="3">
    <source>
        <dbReference type="Google" id="ProtNLM"/>
    </source>
</evidence>
<dbReference type="OrthoDB" id="5372616at2"/>
<comment type="caution">
    <text evidence="1">The sequence shown here is derived from an EMBL/GenBank/DDBJ whole genome shotgun (WGS) entry which is preliminary data.</text>
</comment>
<protein>
    <recommendedName>
        <fullName evidence="3">SsuA/THI5-like domain-containing protein</fullName>
    </recommendedName>
</protein>
<sequence length="293" mass="33841">MLKRVAFIILGALLFISCSSSYNKKLKISATTWIGYTPLFYAKEMGWLEPLNIKLLNVSSLSENMYLYKAGNADAYVGTQYEYNILSKEDSTLIPIMLFDKSHGGDIIMSNRAIGELISTSDQIDAYLEMDSINYTLLEDFIKKSGINEERINYINEDQATISTLESIISEKPTIVVTYSPYDADIKKKGFMRIASTKDEFDLLVVDAMFTTKKVLQNHRGQFEGLKKAVDRAIVELHKNPREFYEKVKPYILEIKYDEFRESLNNIIWINENMPRELKNRIKKEDFPIEDLI</sequence>
<dbReference type="SUPFAM" id="SSF53850">
    <property type="entry name" value="Periplasmic binding protein-like II"/>
    <property type="match status" value="1"/>
</dbReference>